<dbReference type="RefSeq" id="WP_013549166.1">
    <property type="nucleotide sequence ID" value="NC_014934.1"/>
</dbReference>
<name>E6X9D2_CELAD</name>
<evidence type="ECO:0000313" key="2">
    <source>
        <dbReference type="EMBL" id="ADV47671.1"/>
    </source>
</evidence>
<evidence type="ECO:0000313" key="3">
    <source>
        <dbReference type="Proteomes" id="UP000008634"/>
    </source>
</evidence>
<dbReference type="NCBIfam" id="TIGR04131">
    <property type="entry name" value="Bac_Flav_CTERM"/>
    <property type="match status" value="1"/>
</dbReference>
<dbReference type="Gene3D" id="2.60.40.10">
    <property type="entry name" value="Immunoglobulins"/>
    <property type="match status" value="1"/>
</dbReference>
<dbReference type="STRING" id="688270.Celal_0327"/>
<dbReference type="InterPro" id="IPR013783">
    <property type="entry name" value="Ig-like_fold"/>
</dbReference>
<feature type="chain" id="PRO_5003215560" description="Ig-like domain-containing protein" evidence="1">
    <location>
        <begin position="21"/>
        <end position="904"/>
    </location>
</feature>
<accession>E6X9D2</accession>
<dbReference type="Gene3D" id="2.130.10.10">
    <property type="entry name" value="YVTN repeat-like/Quinoprotein amine dehydrogenase"/>
    <property type="match status" value="1"/>
</dbReference>
<dbReference type="eggNOG" id="COG3391">
    <property type="taxonomic scope" value="Bacteria"/>
</dbReference>
<evidence type="ECO:0000256" key="1">
    <source>
        <dbReference type="SAM" id="SignalP"/>
    </source>
</evidence>
<dbReference type="Pfam" id="PF13585">
    <property type="entry name" value="CHU_C"/>
    <property type="match status" value="1"/>
</dbReference>
<keyword evidence="1" id="KW-0732">Signal</keyword>
<feature type="signal peptide" evidence="1">
    <location>
        <begin position="1"/>
        <end position="20"/>
    </location>
</feature>
<dbReference type="Proteomes" id="UP000008634">
    <property type="component" value="Chromosome"/>
</dbReference>
<proteinExistence type="predicted"/>
<dbReference type="KEGG" id="cao:Celal_0327"/>
<gene>
    <name evidence="2" type="ordered locus">Celal_0327</name>
</gene>
<dbReference type="InterPro" id="IPR036179">
    <property type="entry name" value="Ig-like_dom_sf"/>
</dbReference>
<dbReference type="InterPro" id="IPR015943">
    <property type="entry name" value="WD40/YVTN_repeat-like_dom_sf"/>
</dbReference>
<dbReference type="AlphaFoldDB" id="E6X9D2"/>
<dbReference type="InterPro" id="IPR026341">
    <property type="entry name" value="T9SS_type_B"/>
</dbReference>
<organism evidence="2 3">
    <name type="scientific">Cellulophaga algicola (strain DSM 14237 / IC166 / ACAM 630)</name>
    <dbReference type="NCBI Taxonomy" id="688270"/>
    <lineage>
        <taxon>Bacteria</taxon>
        <taxon>Pseudomonadati</taxon>
        <taxon>Bacteroidota</taxon>
        <taxon>Flavobacteriia</taxon>
        <taxon>Flavobacteriales</taxon>
        <taxon>Flavobacteriaceae</taxon>
        <taxon>Cellulophaga</taxon>
    </lineage>
</organism>
<sequence length="904" mass="100070">MKKKYFSFLFFIFTLFTTVAQRETSNWYFGFGAGIHFNDNGSVTPLTNGKLNTLEGCTSISDADGTLLAYTDGITVYNKNHQIVQNGNGLLGDPSSTQSAIIVPKPQDPNIYYIFTVDTSAIEGDPDFGLNYSVLDISQNDGNGAITEKNKKLLTDSSEKIAGVIKDCFDQSIWVITLASESGGVGFFNTYHCYEVSTAGINTNAVKNTFPDLLISDPRGYLKLSSDGTKMVSANAYDGLFVYDFDPKTGILSNQLQLTVPTSNTIPYGVEFSTEGQFLYVNTFNDEEISNASLIQYDLFARNISNSAVVLDERAAYRGALQMAENGKIYRTTPKNYFEGSAYLSVINTPNVKGTAADYVHNTVSLNGKMAMQGLPPFIQSFFNKIDLIKNPDGSTSTSLTICEKETFILEVDEYLGAKYEWEKDGIPLVNPNNHYLEIPSASLADAGKYKLTLTLADPKECPIIGESAIVVNPVPIIENLQIIQCDIDENSTTDGITSLNLEQAYLLKNYPENYKFSFFESTSAITNNQPISNPIGYRNTTPYNQTIYYTATNEYGCSSEGILEISVQATTINTNNESPFYACQSNLDTAEIVGIFDIEQIRQNSYPAINATFYTSLEDASLEQNEISGTYTTPSINLYVRLEKDNECRGVETIALIVNAAPSFTFPEEHYVCTDGEYLDLMAPSGYDSYEWRNTTNNSEVIISTAPTIAISEPGNYRLTLGYDYSTLRETLLCTNSVDFTVYPSNRAQIENIIIKDISDNNTIEVLVTGDGDYEYSLDGIDYQPNPKFLNLAPGFVTVHVQDKKGCGITIEEISIIGYPKFFSPNGDGTNDYWQLIGVDELFQADSEITIFNRYGTLITSITPKSEGWNGNANGKSLPASDYWFKVNLEDGRIFTGHFTLKR</sequence>
<reference evidence="2 3" key="1">
    <citation type="journal article" date="2010" name="Stand. Genomic Sci.">
        <title>Complete genome sequence of Cellulophaga algicola type strain (IC166).</title>
        <authorList>
            <person name="Abt B."/>
            <person name="Lu M."/>
            <person name="Misra M."/>
            <person name="Han C."/>
            <person name="Nolan M."/>
            <person name="Lucas S."/>
            <person name="Hammon N."/>
            <person name="Deshpande S."/>
            <person name="Cheng J.F."/>
            <person name="Tapia R."/>
            <person name="Goodwin L."/>
            <person name="Pitluck S."/>
            <person name="Liolios K."/>
            <person name="Pagani I."/>
            <person name="Ivanova N."/>
            <person name="Mavromatis K."/>
            <person name="Ovchinikova G."/>
            <person name="Pati A."/>
            <person name="Chen A."/>
            <person name="Palaniappan K."/>
            <person name="Land M."/>
            <person name="Hauser L."/>
            <person name="Chang Y.J."/>
            <person name="Jeffries C.D."/>
            <person name="Detter J.C."/>
            <person name="Brambilla E."/>
            <person name="Rohde M."/>
            <person name="Tindall B.J."/>
            <person name="Goker M."/>
            <person name="Woyke T."/>
            <person name="Bristow J."/>
            <person name="Eisen J.A."/>
            <person name="Markowitz V."/>
            <person name="Hugenholtz P."/>
            <person name="Kyrpides N.C."/>
            <person name="Klenk H.P."/>
            <person name="Lapidus A."/>
        </authorList>
    </citation>
    <scope>NUCLEOTIDE SEQUENCE [LARGE SCALE GENOMIC DNA]</scope>
    <source>
        <strain evidence="3">DSM 14237 / IC166 / ACAM 630</strain>
    </source>
</reference>
<evidence type="ECO:0008006" key="4">
    <source>
        <dbReference type="Google" id="ProtNLM"/>
    </source>
</evidence>
<dbReference type="SUPFAM" id="SSF48726">
    <property type="entry name" value="Immunoglobulin"/>
    <property type="match status" value="1"/>
</dbReference>
<protein>
    <recommendedName>
        <fullName evidence="4">Ig-like domain-containing protein</fullName>
    </recommendedName>
</protein>
<dbReference type="HOGENOM" id="CLU_012935_0_0_10"/>
<dbReference type="SUPFAM" id="SSF75011">
    <property type="entry name" value="3-carboxy-cis,cis-mucoante lactonizing enzyme"/>
    <property type="match status" value="1"/>
</dbReference>
<keyword evidence="3" id="KW-1185">Reference proteome</keyword>
<dbReference type="OrthoDB" id="9765926at2"/>
<dbReference type="EMBL" id="CP002453">
    <property type="protein sequence ID" value="ADV47671.1"/>
    <property type="molecule type" value="Genomic_DNA"/>
</dbReference>